<dbReference type="InterPro" id="IPR050742">
    <property type="entry name" value="Helicase_Restrict-Modif_Enz"/>
</dbReference>
<reference evidence="2" key="1">
    <citation type="submission" date="2019-08" db="EMBL/GenBank/DDBJ databases">
        <authorList>
            <person name="Kucharzyk K."/>
            <person name="Murdoch R.W."/>
            <person name="Higgins S."/>
            <person name="Loffler F."/>
        </authorList>
    </citation>
    <scope>NUCLEOTIDE SEQUENCE</scope>
</reference>
<organism evidence="2">
    <name type="scientific">bioreactor metagenome</name>
    <dbReference type="NCBI Taxonomy" id="1076179"/>
    <lineage>
        <taxon>unclassified sequences</taxon>
        <taxon>metagenomes</taxon>
        <taxon>ecological metagenomes</taxon>
    </lineage>
</organism>
<dbReference type="Gene3D" id="3.40.50.300">
    <property type="entry name" value="P-loop containing nucleotide triphosphate hydrolases"/>
    <property type="match status" value="2"/>
</dbReference>
<dbReference type="AlphaFoldDB" id="A0A644ULI4"/>
<dbReference type="GO" id="GO:0016787">
    <property type="term" value="F:hydrolase activity"/>
    <property type="evidence" value="ECO:0007669"/>
    <property type="project" value="InterPro"/>
</dbReference>
<name>A0A644ULI4_9ZZZZ</name>
<dbReference type="GO" id="GO:0003677">
    <property type="term" value="F:DNA binding"/>
    <property type="evidence" value="ECO:0007669"/>
    <property type="project" value="InterPro"/>
</dbReference>
<dbReference type="PANTHER" id="PTHR47396:SF1">
    <property type="entry name" value="ATP-DEPENDENT HELICASE IRC3-RELATED"/>
    <property type="match status" value="1"/>
</dbReference>
<sequence length="799" mass="92420">MNEAQTRLDKVNPKLRECGWGVVKESRILVEQNAYKLTNGKIGSSSSRALKVDYILAYRGVKLAIIEAKSDERDYGEGVAQAKLYAQMMNIRFTYATNGDKIYEIDMLTGMEDEIDSYPTPEELWDNTYRELDEWKEKFLLTPFFTKPDKTPRYYQENAVNKVLDAIAKKRNRILLTLATGTGKTFIAFQIAWKLYQTKWNNKGDDRRPRILFLADRNILANQAQTDFGGFDEKLCLRITPRTFRENKNVPTAQNIYFTIFSTFMTPEGEPSYKQYDENFFDLIIIDECHRGGANDESRWRDILDYFSSAFQLGLTATPKRTDNVNTYEYFGEPVYQYSLKQGIEDGFLTPFRHVVMKTTIDEYIYSVDDDIIEGEDLIDEDKIYEEKDFYYGNIEIVKRDELRVKEMLNEINPNDKTLVFCYNQSHAAKIRDMINRLSNSKNPNYCVRVTANDGTIGENYLRQFQDNENLIPTILTTSHKLSTGVDARNIRNIVLMRPINSMIEFKQIIGRGTRIFDNKLYFSILDFVKAYEKYQDPQWDGEPICPRCNQVDCICDGNEPPRVCSKCGQKPCVCKKEPCGICGESPCVCGKEPCRVCGQLPCVCKKKKIVIKLSDKREIEVIKDYMFMDVDGKPISTKDFIEKIFGHLPQYFNSKEELIKIWANPLSREKLLHKLEIAGFGIDKLTSLQEIIDAKESDLLDVLEYIAYSIKPIKRLDRVEENRDSIYSNLNDNKKDFVNFLVDLYIKAGVSQLSNNNIKDLINMKYNSLEDAKKSLGGINNIKEVFTNFQKSLYGDKS</sequence>
<dbReference type="GO" id="GO:0005524">
    <property type="term" value="F:ATP binding"/>
    <property type="evidence" value="ECO:0007669"/>
    <property type="project" value="InterPro"/>
</dbReference>
<dbReference type="EMBL" id="VSSQ01000128">
    <property type="protein sequence ID" value="MPL79583.1"/>
    <property type="molecule type" value="Genomic_DNA"/>
</dbReference>
<dbReference type="InterPro" id="IPR027417">
    <property type="entry name" value="P-loop_NTPase"/>
</dbReference>
<gene>
    <name evidence="2" type="ORF">SDC9_25467</name>
</gene>
<dbReference type="PANTHER" id="PTHR47396">
    <property type="entry name" value="TYPE I RESTRICTION ENZYME ECOKI R PROTEIN"/>
    <property type="match status" value="1"/>
</dbReference>
<dbReference type="Pfam" id="PF08463">
    <property type="entry name" value="EcoEI_R_C"/>
    <property type="match status" value="1"/>
</dbReference>
<dbReference type="InterPro" id="IPR014001">
    <property type="entry name" value="Helicase_ATP-bd"/>
</dbReference>
<feature type="domain" description="Helicase ATP-binding" evidence="1">
    <location>
        <begin position="165"/>
        <end position="337"/>
    </location>
</feature>
<dbReference type="CDD" id="cd18799">
    <property type="entry name" value="SF2_C_EcoAI-like"/>
    <property type="match status" value="1"/>
</dbReference>
<comment type="caution">
    <text evidence="2">The sequence shown here is derived from an EMBL/GenBank/DDBJ whole genome shotgun (WGS) entry which is preliminary data.</text>
</comment>
<dbReference type="CDD" id="cd18032">
    <property type="entry name" value="DEXHc_RE_I_III_res"/>
    <property type="match status" value="1"/>
</dbReference>
<dbReference type="Gene3D" id="3.90.1570.30">
    <property type="match status" value="1"/>
</dbReference>
<evidence type="ECO:0000313" key="2">
    <source>
        <dbReference type="EMBL" id="MPL79583.1"/>
    </source>
</evidence>
<dbReference type="Pfam" id="PF04851">
    <property type="entry name" value="ResIII"/>
    <property type="match status" value="1"/>
</dbReference>
<dbReference type="InterPro" id="IPR013670">
    <property type="entry name" value="EcoEI_R_C_dom"/>
</dbReference>
<dbReference type="Pfam" id="PF00271">
    <property type="entry name" value="Helicase_C"/>
    <property type="match status" value="1"/>
</dbReference>
<dbReference type="PROSITE" id="PS51192">
    <property type="entry name" value="HELICASE_ATP_BIND_1"/>
    <property type="match status" value="1"/>
</dbReference>
<dbReference type="GO" id="GO:0005829">
    <property type="term" value="C:cytosol"/>
    <property type="evidence" value="ECO:0007669"/>
    <property type="project" value="TreeGrafter"/>
</dbReference>
<dbReference type="SUPFAM" id="SSF52540">
    <property type="entry name" value="P-loop containing nucleoside triphosphate hydrolases"/>
    <property type="match status" value="2"/>
</dbReference>
<dbReference type="NCBIfam" id="NF046051">
    <property type="entry name" value="restrict_EcoAI"/>
    <property type="match status" value="1"/>
</dbReference>
<evidence type="ECO:0000259" key="1">
    <source>
        <dbReference type="PROSITE" id="PS51192"/>
    </source>
</evidence>
<dbReference type="SMART" id="SM00487">
    <property type="entry name" value="DEXDc"/>
    <property type="match status" value="1"/>
</dbReference>
<dbReference type="GO" id="GO:0006304">
    <property type="term" value="P:DNA modification"/>
    <property type="evidence" value="ECO:0007669"/>
    <property type="project" value="InterPro"/>
</dbReference>
<proteinExistence type="predicted"/>
<dbReference type="InterPro" id="IPR006935">
    <property type="entry name" value="Helicase/UvrB_N"/>
</dbReference>
<protein>
    <recommendedName>
        <fullName evidence="1">Helicase ATP-binding domain-containing protein</fullName>
    </recommendedName>
</protein>
<accession>A0A644ULI4</accession>
<dbReference type="InterPro" id="IPR001650">
    <property type="entry name" value="Helicase_C-like"/>
</dbReference>